<dbReference type="Proteomes" id="UP001410795">
    <property type="component" value="Unassembled WGS sequence"/>
</dbReference>
<reference evidence="14" key="1">
    <citation type="journal article" date="2019" name="Int. J. Syst. Evol. Microbiol.">
        <title>The Global Catalogue of Microorganisms (GCM) 10K type strain sequencing project: providing services to taxonomists for standard genome sequencing and annotation.</title>
        <authorList>
            <consortium name="The Broad Institute Genomics Platform"/>
            <consortium name="The Broad Institute Genome Sequencing Center for Infectious Disease"/>
            <person name="Wu L."/>
            <person name="Ma J."/>
        </authorList>
    </citation>
    <scope>NUCLEOTIDE SEQUENCE [LARGE SCALE GENOMIC DNA]</scope>
    <source>
        <strain evidence="14">JCM 16546</strain>
    </source>
</reference>
<dbReference type="InterPro" id="IPR050482">
    <property type="entry name" value="Sensor_HK_TwoCompSys"/>
</dbReference>
<evidence type="ECO:0000256" key="11">
    <source>
        <dbReference type="SAM" id="Phobius"/>
    </source>
</evidence>
<evidence type="ECO:0000256" key="1">
    <source>
        <dbReference type="ARBA" id="ARBA00000085"/>
    </source>
</evidence>
<sequence>MPSRPATPATPGRGLILPVLTLAVAAGYIGADVTGVVDEVVSPDVPPLAHAGLVVLQAGALLLRVRSPFAALAAVVALDLAILATSGGQLGIGALAVAAAAYGVVRRTARRPAYAALGAAAAASAAVGVAAMIGDGTGALEIVAAAATRVVVLFAAPAVAAEYATGRERLREALRERADLLERQRAESAERELRAGRTALARELHDIAGHHLSGIIVSAQAASALTRSDPERARQTLSALQDDARTALADLRRTVGLLRDDDAPASGGSSARGTVSTVPRLAAIDALVHDARERGQRVEHVTEGPSRTLSPLAETAGYRMVQESLSNAARHAPGAPTRVVVEFLPDAVRLTVDNPHAGATGAGHVAREGYGLAGMAERAALVGARLETGPASGVGWRNQLTIPAAERPHDTAAERPHDTAAQRRGDEEPA</sequence>
<organism evidence="13 14">
    <name type="scientific">Microbacterium marinilacus</name>
    <dbReference type="NCBI Taxonomy" id="415209"/>
    <lineage>
        <taxon>Bacteria</taxon>
        <taxon>Bacillati</taxon>
        <taxon>Actinomycetota</taxon>
        <taxon>Actinomycetes</taxon>
        <taxon>Micrococcales</taxon>
        <taxon>Microbacteriaceae</taxon>
        <taxon>Microbacterium</taxon>
    </lineage>
</organism>
<keyword evidence="11" id="KW-1133">Transmembrane helix</keyword>
<protein>
    <recommendedName>
        <fullName evidence="2">histidine kinase</fullName>
        <ecNumber evidence="2">2.7.13.3</ecNumber>
    </recommendedName>
</protein>
<keyword evidence="4" id="KW-0808">Transferase</keyword>
<dbReference type="Gene3D" id="1.20.5.1930">
    <property type="match status" value="1"/>
</dbReference>
<feature type="coiled-coil region" evidence="9">
    <location>
        <begin position="163"/>
        <end position="191"/>
    </location>
</feature>
<evidence type="ECO:0000259" key="12">
    <source>
        <dbReference type="Pfam" id="PF07730"/>
    </source>
</evidence>
<dbReference type="SUPFAM" id="SSF55874">
    <property type="entry name" value="ATPase domain of HSP90 chaperone/DNA topoisomerase II/histidine kinase"/>
    <property type="match status" value="1"/>
</dbReference>
<keyword evidence="7" id="KW-0067">ATP-binding</keyword>
<dbReference type="InterPro" id="IPR036890">
    <property type="entry name" value="HATPase_C_sf"/>
</dbReference>
<evidence type="ECO:0000256" key="3">
    <source>
        <dbReference type="ARBA" id="ARBA00022553"/>
    </source>
</evidence>
<keyword evidence="8" id="KW-0902">Two-component regulatory system</keyword>
<name>A0ABP7BK90_9MICO</name>
<gene>
    <name evidence="13" type="ORF">GCM10022202_23840</name>
</gene>
<comment type="catalytic activity">
    <reaction evidence="1">
        <text>ATP + protein L-histidine = ADP + protein N-phospho-L-histidine.</text>
        <dbReference type="EC" id="2.7.13.3"/>
    </reaction>
</comment>
<feature type="transmembrane region" description="Helical" evidence="11">
    <location>
        <begin position="139"/>
        <end position="161"/>
    </location>
</feature>
<evidence type="ECO:0000256" key="9">
    <source>
        <dbReference type="SAM" id="Coils"/>
    </source>
</evidence>
<feature type="domain" description="Signal transduction histidine kinase subgroup 3 dimerisation and phosphoacceptor" evidence="12">
    <location>
        <begin position="197"/>
        <end position="262"/>
    </location>
</feature>
<evidence type="ECO:0000256" key="6">
    <source>
        <dbReference type="ARBA" id="ARBA00022777"/>
    </source>
</evidence>
<dbReference type="InterPro" id="IPR011712">
    <property type="entry name" value="Sig_transdc_His_kin_sub3_dim/P"/>
</dbReference>
<evidence type="ECO:0000256" key="4">
    <source>
        <dbReference type="ARBA" id="ARBA00022679"/>
    </source>
</evidence>
<feature type="transmembrane region" description="Helical" evidence="11">
    <location>
        <begin position="114"/>
        <end position="133"/>
    </location>
</feature>
<dbReference type="RefSeq" id="WP_221859528.1">
    <property type="nucleotide sequence ID" value="NZ_BAAAYV010000012.1"/>
</dbReference>
<keyword evidence="5" id="KW-0547">Nucleotide-binding</keyword>
<evidence type="ECO:0000256" key="5">
    <source>
        <dbReference type="ARBA" id="ARBA00022741"/>
    </source>
</evidence>
<comment type="caution">
    <text evidence="13">The sequence shown here is derived from an EMBL/GenBank/DDBJ whole genome shotgun (WGS) entry which is preliminary data.</text>
</comment>
<keyword evidence="6" id="KW-0418">Kinase</keyword>
<feature type="transmembrane region" description="Helical" evidence="11">
    <location>
        <begin position="69"/>
        <end position="102"/>
    </location>
</feature>
<dbReference type="CDD" id="cd16917">
    <property type="entry name" value="HATPase_UhpB-NarQ-NarX-like"/>
    <property type="match status" value="1"/>
</dbReference>
<keyword evidence="11" id="KW-0472">Membrane</keyword>
<keyword evidence="3" id="KW-0597">Phosphoprotein</keyword>
<dbReference type="PANTHER" id="PTHR24421">
    <property type="entry name" value="NITRATE/NITRITE SENSOR PROTEIN NARX-RELATED"/>
    <property type="match status" value="1"/>
</dbReference>
<evidence type="ECO:0000313" key="14">
    <source>
        <dbReference type="Proteomes" id="UP001410795"/>
    </source>
</evidence>
<evidence type="ECO:0000256" key="7">
    <source>
        <dbReference type="ARBA" id="ARBA00022840"/>
    </source>
</evidence>
<evidence type="ECO:0000256" key="10">
    <source>
        <dbReference type="SAM" id="MobiDB-lite"/>
    </source>
</evidence>
<feature type="region of interest" description="Disordered" evidence="10">
    <location>
        <begin position="403"/>
        <end position="430"/>
    </location>
</feature>
<dbReference type="EMBL" id="BAAAYV010000012">
    <property type="protein sequence ID" value="GAA3661722.1"/>
    <property type="molecule type" value="Genomic_DNA"/>
</dbReference>
<keyword evidence="9" id="KW-0175">Coiled coil</keyword>
<dbReference type="PANTHER" id="PTHR24421:SF10">
    <property type="entry name" value="NITRATE_NITRITE SENSOR PROTEIN NARQ"/>
    <property type="match status" value="1"/>
</dbReference>
<evidence type="ECO:0000313" key="13">
    <source>
        <dbReference type="EMBL" id="GAA3661722.1"/>
    </source>
</evidence>
<evidence type="ECO:0000256" key="8">
    <source>
        <dbReference type="ARBA" id="ARBA00023012"/>
    </source>
</evidence>
<keyword evidence="11" id="KW-0812">Transmembrane</keyword>
<feature type="compositionally biased region" description="Basic and acidic residues" evidence="10">
    <location>
        <begin position="406"/>
        <end position="430"/>
    </location>
</feature>
<keyword evidence="14" id="KW-1185">Reference proteome</keyword>
<dbReference type="EC" id="2.7.13.3" evidence="2"/>
<dbReference type="Gene3D" id="3.30.565.10">
    <property type="entry name" value="Histidine kinase-like ATPase, C-terminal domain"/>
    <property type="match status" value="1"/>
</dbReference>
<proteinExistence type="predicted"/>
<dbReference type="Pfam" id="PF07730">
    <property type="entry name" value="HisKA_3"/>
    <property type="match status" value="1"/>
</dbReference>
<accession>A0ABP7BK90</accession>
<evidence type="ECO:0000256" key="2">
    <source>
        <dbReference type="ARBA" id="ARBA00012438"/>
    </source>
</evidence>